<accession>A0A3P5XC17</accession>
<proteinExistence type="predicted"/>
<dbReference type="InterPro" id="IPR024977">
    <property type="entry name" value="Apc4-like_WD40_dom"/>
</dbReference>
<feature type="domain" description="Anaphase-promoting complex subunit 4-like WD40" evidence="1">
    <location>
        <begin position="311"/>
        <end position="370"/>
    </location>
</feature>
<dbReference type="Gene3D" id="2.130.10.10">
    <property type="entry name" value="YVTN repeat-like/Quinoprotein amine dehydrogenase"/>
    <property type="match status" value="1"/>
</dbReference>
<evidence type="ECO:0000313" key="2">
    <source>
        <dbReference type="EMBL" id="VDC32272.1"/>
    </source>
</evidence>
<protein>
    <recommendedName>
        <fullName evidence="1">Anaphase-promoting complex subunit 4-like WD40 domain-containing protein</fullName>
    </recommendedName>
</protein>
<name>A0A3P5XC17_9RHOB</name>
<dbReference type="InterPro" id="IPR011041">
    <property type="entry name" value="Quinoprot_gluc/sorb_DH_b-prop"/>
</dbReference>
<dbReference type="OrthoDB" id="8192299at2"/>
<dbReference type="SUPFAM" id="SSF50952">
    <property type="entry name" value="Soluble quinoprotein glucose dehydrogenase"/>
    <property type="match status" value="1"/>
</dbReference>
<organism evidence="2 3">
    <name type="scientific">Pseudogemmobacter humi</name>
    <dbReference type="NCBI Taxonomy" id="2483812"/>
    <lineage>
        <taxon>Bacteria</taxon>
        <taxon>Pseudomonadati</taxon>
        <taxon>Pseudomonadota</taxon>
        <taxon>Alphaproteobacteria</taxon>
        <taxon>Rhodobacterales</taxon>
        <taxon>Paracoccaceae</taxon>
        <taxon>Pseudogemmobacter</taxon>
    </lineage>
</organism>
<dbReference type="InterPro" id="IPR015943">
    <property type="entry name" value="WD40/YVTN_repeat-like_dom_sf"/>
</dbReference>
<gene>
    <name evidence="2" type="ORF">XINFAN_03352</name>
</gene>
<dbReference type="EMBL" id="UXAW01000091">
    <property type="protein sequence ID" value="VDC32272.1"/>
    <property type="molecule type" value="Genomic_DNA"/>
</dbReference>
<reference evidence="2 3" key="1">
    <citation type="submission" date="2018-11" db="EMBL/GenBank/DDBJ databases">
        <authorList>
            <person name="Criscuolo A."/>
        </authorList>
    </citation>
    <scope>NUCLEOTIDE SEQUENCE [LARGE SCALE GENOMIC DNA]</scope>
    <source>
        <strain evidence="2">ACIP111625</strain>
    </source>
</reference>
<evidence type="ECO:0000313" key="3">
    <source>
        <dbReference type="Proteomes" id="UP000277498"/>
    </source>
</evidence>
<evidence type="ECO:0000259" key="1">
    <source>
        <dbReference type="Pfam" id="PF12894"/>
    </source>
</evidence>
<dbReference type="AlphaFoldDB" id="A0A3P5XC17"/>
<dbReference type="RefSeq" id="WP_124088059.1">
    <property type="nucleotide sequence ID" value="NZ_UXAW01000091.1"/>
</dbReference>
<dbReference type="Proteomes" id="UP000277498">
    <property type="component" value="Unassembled WGS sequence"/>
</dbReference>
<keyword evidence="3" id="KW-1185">Reference proteome</keyword>
<sequence>MSETATPDAPARPEAQPPLFDLLARSWSLGAAIRDVAIDKAGKAAGFALEDGRLALMPVEDPESALNRIRVEADSGRSTIRARQKPVAAPILTPVLAGEAPMLAPSGMVGLIAAARDGRIHRVTPRGQVIQIMAKASPICAIASDSGGRIALARDGRTDLHEEDGMARLVGLLTPGPANTLAFAPDNRSLAVMLEENLLFGQPRQGYDSYPLGGSGPLAFSADGAWIAGSNGKDGIWLLRRADGGIARIGNFRAAPGSIAFSKAGDAVFASGAFRAAGWSLATPPIGDEAAGALRTGRSGLVLIEKIAAHPDRDLIALGTADGAVSIARIGQPEEMPLRQADGSPVTALCWSADGVHLAIGTAAGNAALVTLPPRLFK</sequence>
<dbReference type="Pfam" id="PF12894">
    <property type="entry name" value="ANAPC4_WD40"/>
    <property type="match status" value="1"/>
</dbReference>